<keyword evidence="2 6" id="KW-0540">Nuclease</keyword>
<evidence type="ECO:0000256" key="5">
    <source>
        <dbReference type="ARBA" id="ARBA00022842"/>
    </source>
</evidence>
<protein>
    <recommendedName>
        <fullName evidence="6">Ribonuclease VapC</fullName>
        <shortName evidence="6">RNase VapC</shortName>
        <ecNumber evidence="6">3.1.-.-</ecNumber>
    </recommendedName>
    <alternativeName>
        <fullName evidence="6">Toxin VapC</fullName>
    </alternativeName>
</protein>
<accession>A0ABW2AXI5</accession>
<comment type="similarity">
    <text evidence="6">Belongs to the PINc/VapC protein family.</text>
</comment>
<keyword evidence="6" id="KW-0800">Toxin</keyword>
<dbReference type="RefSeq" id="WP_377825122.1">
    <property type="nucleotide sequence ID" value="NZ_JBHSWJ010000002.1"/>
</dbReference>
<dbReference type="EC" id="3.1.-.-" evidence="6"/>
<keyword evidence="4 6" id="KW-0378">Hydrolase</keyword>
<feature type="binding site" evidence="6">
    <location>
        <position position="107"/>
    </location>
    <ligand>
        <name>Mg(2+)</name>
        <dbReference type="ChEBI" id="CHEBI:18420"/>
    </ligand>
</feature>
<dbReference type="EMBL" id="JBHSWJ010000002">
    <property type="protein sequence ID" value="MFC6715779.1"/>
    <property type="molecule type" value="Genomic_DNA"/>
</dbReference>
<evidence type="ECO:0000313" key="7">
    <source>
        <dbReference type="EMBL" id="MFC6715779.1"/>
    </source>
</evidence>
<evidence type="ECO:0000313" key="8">
    <source>
        <dbReference type="Proteomes" id="UP001596356"/>
    </source>
</evidence>
<keyword evidence="3 6" id="KW-0479">Metal-binding</keyword>
<proteinExistence type="inferred from homology"/>
<keyword evidence="1 6" id="KW-1277">Toxin-antitoxin system</keyword>
<dbReference type="InterPro" id="IPR006226">
    <property type="entry name" value="Mtu_PIN"/>
</dbReference>
<evidence type="ECO:0000256" key="6">
    <source>
        <dbReference type="HAMAP-Rule" id="MF_00265"/>
    </source>
</evidence>
<dbReference type="NCBIfam" id="TIGR00028">
    <property type="entry name" value="Mtu_PIN_fam"/>
    <property type="match status" value="1"/>
</dbReference>
<evidence type="ECO:0000256" key="3">
    <source>
        <dbReference type="ARBA" id="ARBA00022723"/>
    </source>
</evidence>
<gene>
    <name evidence="6" type="primary">vapC</name>
    <name evidence="7" type="ORF">ACFQBT_18890</name>
</gene>
<keyword evidence="5 6" id="KW-0460">Magnesium</keyword>
<comment type="function">
    <text evidence="6">Toxic component of a toxin-antitoxin (TA) system. An RNase.</text>
</comment>
<dbReference type="InterPro" id="IPR029060">
    <property type="entry name" value="PIN-like_dom_sf"/>
</dbReference>
<feature type="binding site" evidence="6">
    <location>
        <position position="5"/>
    </location>
    <ligand>
        <name>Mg(2+)</name>
        <dbReference type="ChEBI" id="CHEBI:18420"/>
    </ligand>
</feature>
<dbReference type="Proteomes" id="UP001596356">
    <property type="component" value="Unassembled WGS sequence"/>
</dbReference>
<dbReference type="HAMAP" id="MF_00265">
    <property type="entry name" value="VapC_Nob1"/>
    <property type="match status" value="1"/>
</dbReference>
<evidence type="ECO:0000256" key="2">
    <source>
        <dbReference type="ARBA" id="ARBA00022722"/>
    </source>
</evidence>
<comment type="caution">
    <text evidence="7">The sequence shown here is derived from an EMBL/GenBank/DDBJ whole genome shotgun (WGS) entry which is preliminary data.</text>
</comment>
<reference evidence="8" key="1">
    <citation type="journal article" date="2019" name="Int. J. Syst. Evol. Microbiol.">
        <title>The Global Catalogue of Microorganisms (GCM) 10K type strain sequencing project: providing services to taxonomists for standard genome sequencing and annotation.</title>
        <authorList>
            <consortium name="The Broad Institute Genomics Platform"/>
            <consortium name="The Broad Institute Genome Sequencing Center for Infectious Disease"/>
            <person name="Wu L."/>
            <person name="Ma J."/>
        </authorList>
    </citation>
    <scope>NUCLEOTIDE SEQUENCE [LARGE SCALE GENOMIC DNA]</scope>
    <source>
        <strain evidence="8">NBRC 106593</strain>
    </source>
</reference>
<dbReference type="SUPFAM" id="SSF88723">
    <property type="entry name" value="PIN domain-like"/>
    <property type="match status" value="1"/>
</dbReference>
<evidence type="ECO:0000256" key="1">
    <source>
        <dbReference type="ARBA" id="ARBA00022649"/>
    </source>
</evidence>
<evidence type="ECO:0000256" key="4">
    <source>
        <dbReference type="ARBA" id="ARBA00022801"/>
    </source>
</evidence>
<organism evidence="7 8">
    <name type="scientific">Branchiibius cervicis</name>
    <dbReference type="NCBI Taxonomy" id="908252"/>
    <lineage>
        <taxon>Bacteria</taxon>
        <taxon>Bacillati</taxon>
        <taxon>Actinomycetota</taxon>
        <taxon>Actinomycetes</taxon>
        <taxon>Micrococcales</taxon>
        <taxon>Dermacoccaceae</taxon>
        <taxon>Branchiibius</taxon>
    </lineage>
</organism>
<sequence>MILLDVSTCLVGFWPAHEFHAPIRRWIEDAADDSLGLCRVVHLGWLRHLTNPAVLGEDALTRAAAWDFIATVLDDARFGWIDESTGVDDWFASLAARRERSHKLWTDDYLAAVAVAGGHSFATLDARAAHRYPDLTVINPARP</sequence>
<keyword evidence="8" id="KW-1185">Reference proteome</keyword>
<name>A0ABW2AXI5_9MICO</name>
<comment type="cofactor">
    <cofactor evidence="6">
        <name>Mg(2+)</name>
        <dbReference type="ChEBI" id="CHEBI:18420"/>
    </cofactor>
</comment>
<dbReference type="InterPro" id="IPR022907">
    <property type="entry name" value="VapC_family"/>
</dbReference>